<evidence type="ECO:0000313" key="10">
    <source>
        <dbReference type="EMBL" id="KAK7382780.1"/>
    </source>
</evidence>
<dbReference type="SMART" id="SM00710">
    <property type="entry name" value="PbH1"/>
    <property type="match status" value="4"/>
</dbReference>
<dbReference type="Pfam" id="PF00295">
    <property type="entry name" value="Glyco_hydro_28"/>
    <property type="match status" value="1"/>
</dbReference>
<dbReference type="InterPro" id="IPR011050">
    <property type="entry name" value="Pectin_lyase_fold/virulence"/>
</dbReference>
<keyword evidence="4" id="KW-0964">Secreted</keyword>
<proteinExistence type="inferred from homology"/>
<keyword evidence="7" id="KW-0961">Cell wall biogenesis/degradation</keyword>
<dbReference type="EMBL" id="JAYMYR010000001">
    <property type="protein sequence ID" value="KAK7382780.1"/>
    <property type="molecule type" value="Genomic_DNA"/>
</dbReference>
<dbReference type="Proteomes" id="UP001374584">
    <property type="component" value="Unassembled WGS sequence"/>
</dbReference>
<evidence type="ECO:0000256" key="5">
    <source>
        <dbReference type="ARBA" id="ARBA00022801"/>
    </source>
</evidence>
<dbReference type="GO" id="GO:0071555">
    <property type="term" value="P:cell wall organization"/>
    <property type="evidence" value="ECO:0007669"/>
    <property type="project" value="UniProtKB-KW"/>
</dbReference>
<reference evidence="10 11" key="1">
    <citation type="submission" date="2024-01" db="EMBL/GenBank/DDBJ databases">
        <title>The genomes of 5 underutilized Papilionoideae crops provide insights into root nodulation and disease resistanc.</title>
        <authorList>
            <person name="Jiang F."/>
        </authorList>
    </citation>
    <scope>NUCLEOTIDE SEQUENCE [LARGE SCALE GENOMIC DNA]</scope>
    <source>
        <strain evidence="10">JINMINGXINNONG_FW02</strain>
        <tissue evidence="10">Leaves</tissue>
    </source>
</reference>
<sequence length="412" mass="44226">MTSHAPFCCTSRDSNLHMSSLCRINHSKGCFVPCMFGRSMVGIQSTSYNVENYGAHGNGESDDSQAILSAWKEACGTEGTSTLVIPQNKVFLVKNIILSGPCKATSIHMQLEGKIVAPHKNEWTNDLKVEDKSSLILITDVNGLTIDGNGEINGFGSAWWKCPSCQRPKVISFQNCNDLRVSYLSIIDSPRAHVTIDGCNNAVFSNINVHAPADSPNTDGFDICASKYITIQDSIIGTGDDCIAINGGSSFINATGIACGPGHGISVGSLGKDGMHETVEQVHVRNCSFTNTQNGARIKTWQGGLGYARKITFEKITLTKAFNPIIIDQNYGYNDFESDTVEVSEVTFRGFEGTSGDEKAIDLSCHSPGCFNIVLDHINIASSQPEKPASCSCSNAHGTTTSTIPNCSCLLK</sequence>
<evidence type="ECO:0008006" key="12">
    <source>
        <dbReference type="Google" id="ProtNLM"/>
    </source>
</evidence>
<organism evidence="10 11">
    <name type="scientific">Phaseolus coccineus</name>
    <name type="common">Scarlet runner bean</name>
    <name type="synonym">Phaseolus multiflorus</name>
    <dbReference type="NCBI Taxonomy" id="3886"/>
    <lineage>
        <taxon>Eukaryota</taxon>
        <taxon>Viridiplantae</taxon>
        <taxon>Streptophyta</taxon>
        <taxon>Embryophyta</taxon>
        <taxon>Tracheophyta</taxon>
        <taxon>Spermatophyta</taxon>
        <taxon>Magnoliopsida</taxon>
        <taxon>eudicotyledons</taxon>
        <taxon>Gunneridae</taxon>
        <taxon>Pentapetalae</taxon>
        <taxon>rosids</taxon>
        <taxon>fabids</taxon>
        <taxon>Fabales</taxon>
        <taxon>Fabaceae</taxon>
        <taxon>Papilionoideae</taxon>
        <taxon>50 kb inversion clade</taxon>
        <taxon>NPAAA clade</taxon>
        <taxon>indigoferoid/millettioid clade</taxon>
        <taxon>Phaseoleae</taxon>
        <taxon>Phaseolus</taxon>
    </lineage>
</organism>
<evidence type="ECO:0000256" key="7">
    <source>
        <dbReference type="ARBA" id="ARBA00023316"/>
    </source>
</evidence>
<comment type="subcellular location">
    <subcellularLocation>
        <location evidence="1">Secreted</location>
        <location evidence="1">Cell wall</location>
    </subcellularLocation>
</comment>
<evidence type="ECO:0000256" key="4">
    <source>
        <dbReference type="ARBA" id="ARBA00022525"/>
    </source>
</evidence>
<evidence type="ECO:0000256" key="1">
    <source>
        <dbReference type="ARBA" id="ARBA00004191"/>
    </source>
</evidence>
<evidence type="ECO:0000256" key="2">
    <source>
        <dbReference type="ARBA" id="ARBA00008834"/>
    </source>
</evidence>
<feature type="active site" evidence="8">
    <location>
        <position position="263"/>
    </location>
</feature>
<dbReference type="GO" id="GO:0004650">
    <property type="term" value="F:polygalacturonase activity"/>
    <property type="evidence" value="ECO:0007669"/>
    <property type="project" value="InterPro"/>
</dbReference>
<name>A0AAN9RT68_PHACN</name>
<keyword evidence="11" id="KW-1185">Reference proteome</keyword>
<evidence type="ECO:0000256" key="8">
    <source>
        <dbReference type="PROSITE-ProRule" id="PRU10052"/>
    </source>
</evidence>
<dbReference type="SUPFAM" id="SSF51126">
    <property type="entry name" value="Pectin lyase-like"/>
    <property type="match status" value="1"/>
</dbReference>
<dbReference type="GO" id="GO:0005975">
    <property type="term" value="P:carbohydrate metabolic process"/>
    <property type="evidence" value="ECO:0007669"/>
    <property type="project" value="InterPro"/>
</dbReference>
<dbReference type="Gene3D" id="2.160.20.10">
    <property type="entry name" value="Single-stranded right-handed beta-helix, Pectin lyase-like"/>
    <property type="match status" value="1"/>
</dbReference>
<keyword evidence="5 9" id="KW-0378">Hydrolase</keyword>
<evidence type="ECO:0000256" key="6">
    <source>
        <dbReference type="ARBA" id="ARBA00023295"/>
    </source>
</evidence>
<comment type="similarity">
    <text evidence="2 9">Belongs to the glycosyl hydrolase 28 family.</text>
</comment>
<protein>
    <recommendedName>
        <fullName evidence="12">Polygalacturonase</fullName>
    </recommendedName>
</protein>
<dbReference type="PROSITE" id="PS00502">
    <property type="entry name" value="POLYGALACTURONASE"/>
    <property type="match status" value="1"/>
</dbReference>
<evidence type="ECO:0000256" key="3">
    <source>
        <dbReference type="ARBA" id="ARBA00022512"/>
    </source>
</evidence>
<comment type="caution">
    <text evidence="10">The sequence shown here is derived from an EMBL/GenBank/DDBJ whole genome shotgun (WGS) entry which is preliminary data.</text>
</comment>
<dbReference type="InterPro" id="IPR006626">
    <property type="entry name" value="PbH1"/>
</dbReference>
<gene>
    <name evidence="10" type="ORF">VNO80_01843</name>
</gene>
<dbReference type="InterPro" id="IPR012334">
    <property type="entry name" value="Pectin_lyas_fold"/>
</dbReference>
<dbReference type="InterPro" id="IPR000743">
    <property type="entry name" value="Glyco_hydro_28"/>
</dbReference>
<dbReference type="AlphaFoldDB" id="A0AAN9RT68"/>
<accession>A0AAN9RT68</accession>
<evidence type="ECO:0000256" key="9">
    <source>
        <dbReference type="RuleBase" id="RU361169"/>
    </source>
</evidence>
<keyword evidence="3" id="KW-0134">Cell wall</keyword>
<keyword evidence="6 9" id="KW-0326">Glycosidase</keyword>
<evidence type="ECO:0000313" key="11">
    <source>
        <dbReference type="Proteomes" id="UP001374584"/>
    </source>
</evidence>
<dbReference type="PANTHER" id="PTHR31375">
    <property type="match status" value="1"/>
</dbReference>